<reference evidence="2" key="1">
    <citation type="submission" date="2020-05" db="EMBL/GenBank/DDBJ databases">
        <title>Phylogenomic resolution of chytrid fungi.</title>
        <authorList>
            <person name="Stajich J.E."/>
            <person name="Amses K."/>
            <person name="Simmons R."/>
            <person name="Seto K."/>
            <person name="Myers J."/>
            <person name="Bonds A."/>
            <person name="Quandt C.A."/>
            <person name="Barry K."/>
            <person name="Liu P."/>
            <person name="Grigoriev I."/>
            <person name="Longcore J.E."/>
            <person name="James T.Y."/>
        </authorList>
    </citation>
    <scope>NUCLEOTIDE SEQUENCE</scope>
    <source>
        <strain evidence="2">JEL0513</strain>
    </source>
</reference>
<sequence>MKAQFHSTADPKSKSPNKTPLSAGEAGAKSTRVSLPKQGSNARELPSEVEPDQTSEVFVAERRVSKRLTRGSSVSVLPPSESADLNVLATTLTLQQQQQTKEQQGLNANFHDRITAFNNPTPPIFVFGVSENPNPPEHHLIVPIHRGRGRPRKQAPESESNFSPARQVVVSSQKVQNTVLAFSSDITIPLATTTFGNSADGSSSSNKNKSSESSVSAVSQNQQQPLTPARKAALASRKVKNNIFKNYQGISSSSSWENGTSNVLYGHIQNGNSPSFNRQPYRTPSIRAAVTAKRVTASKNSGEVSHIVERKLVAALSAETTRTINVRGKAAVFEKAAAPMKEWSSDEEKQIDKVTEESQSVKGRGKEKENNWKVKEEESLNKHSATSSSNTIKAIAGRESDVPKLVNSNFVPSKKLTKNLVVQDHQQPQQNGFSSPLRQPHAFEDFYSACSSPIVSPAKNNNIALVKEKNQDIKLAASSSDLTDNSDTMSPFISQSKIAGSPARKLNRVEHPRSARKPKESATTSANFDETVIFAPPPRKSALKTPKKLHPAPTATYKSIDAQTMAATYDEKQPTAAYGFPVLRSNPTAATPPPAAAVTGKRSRSFGGKYDDTPATVKRGGQGSKKRFKVIVSSEEEDEMDVNRSNTYVKASAKHLKIGNDEDEEDEDDADNNVGLKMEKDNRSTSSWVFGFVKGLVKPFLG</sequence>
<gene>
    <name evidence="2" type="ORF">HK100_004103</name>
</gene>
<feature type="compositionally biased region" description="Basic and acidic residues" evidence="1">
    <location>
        <begin position="507"/>
        <end position="520"/>
    </location>
</feature>
<feature type="region of interest" description="Disordered" evidence="1">
    <location>
        <begin position="194"/>
        <end position="231"/>
    </location>
</feature>
<feature type="region of interest" description="Disordered" evidence="1">
    <location>
        <begin position="588"/>
        <end position="613"/>
    </location>
</feature>
<feature type="region of interest" description="Disordered" evidence="1">
    <location>
        <begin position="655"/>
        <end position="680"/>
    </location>
</feature>
<feature type="region of interest" description="Disordered" evidence="1">
    <location>
        <begin position="341"/>
        <end position="394"/>
    </location>
</feature>
<evidence type="ECO:0000313" key="3">
    <source>
        <dbReference type="Proteomes" id="UP001211907"/>
    </source>
</evidence>
<feature type="region of interest" description="Disordered" evidence="1">
    <location>
        <begin position="481"/>
        <end position="530"/>
    </location>
</feature>
<feature type="compositionally biased region" description="Acidic residues" evidence="1">
    <location>
        <begin position="661"/>
        <end position="671"/>
    </location>
</feature>
<proteinExistence type="predicted"/>
<feature type="compositionally biased region" description="Polar residues" evidence="1">
    <location>
        <begin position="157"/>
        <end position="167"/>
    </location>
</feature>
<dbReference type="EMBL" id="JADGJH010002071">
    <property type="protein sequence ID" value="KAJ3104132.1"/>
    <property type="molecule type" value="Genomic_DNA"/>
</dbReference>
<feature type="compositionally biased region" description="Polar residues" evidence="1">
    <location>
        <begin position="382"/>
        <end position="392"/>
    </location>
</feature>
<keyword evidence="3" id="KW-1185">Reference proteome</keyword>
<comment type="caution">
    <text evidence="2">The sequence shown here is derived from an EMBL/GenBank/DDBJ whole genome shotgun (WGS) entry which is preliminary data.</text>
</comment>
<feature type="region of interest" description="Disordered" evidence="1">
    <location>
        <begin position="142"/>
        <end position="167"/>
    </location>
</feature>
<dbReference type="AlphaFoldDB" id="A0AAD5SU87"/>
<evidence type="ECO:0000313" key="2">
    <source>
        <dbReference type="EMBL" id="KAJ3104132.1"/>
    </source>
</evidence>
<name>A0AAD5SU87_9FUNG</name>
<feature type="region of interest" description="Disordered" evidence="1">
    <location>
        <begin position="1"/>
        <end position="56"/>
    </location>
</feature>
<evidence type="ECO:0000256" key="1">
    <source>
        <dbReference type="SAM" id="MobiDB-lite"/>
    </source>
</evidence>
<organism evidence="2 3">
    <name type="scientific">Physocladia obscura</name>
    <dbReference type="NCBI Taxonomy" id="109957"/>
    <lineage>
        <taxon>Eukaryota</taxon>
        <taxon>Fungi</taxon>
        <taxon>Fungi incertae sedis</taxon>
        <taxon>Chytridiomycota</taxon>
        <taxon>Chytridiomycota incertae sedis</taxon>
        <taxon>Chytridiomycetes</taxon>
        <taxon>Chytridiales</taxon>
        <taxon>Chytriomycetaceae</taxon>
        <taxon>Physocladia</taxon>
    </lineage>
</organism>
<protein>
    <submittedName>
        <fullName evidence="2">Uncharacterized protein</fullName>
    </submittedName>
</protein>
<feature type="compositionally biased region" description="Polar residues" evidence="1">
    <location>
        <begin position="481"/>
        <end position="498"/>
    </location>
</feature>
<feature type="compositionally biased region" description="Basic and acidic residues" evidence="1">
    <location>
        <begin position="364"/>
        <end position="381"/>
    </location>
</feature>
<accession>A0AAD5SU87</accession>
<dbReference type="Proteomes" id="UP001211907">
    <property type="component" value="Unassembled WGS sequence"/>
</dbReference>
<feature type="compositionally biased region" description="Low complexity" evidence="1">
    <location>
        <begin position="196"/>
        <end position="224"/>
    </location>
</feature>
<feature type="compositionally biased region" description="Polar residues" evidence="1">
    <location>
        <begin position="31"/>
        <end position="41"/>
    </location>
</feature>
<feature type="compositionally biased region" description="Basic and acidic residues" evidence="1">
    <location>
        <begin position="343"/>
        <end position="356"/>
    </location>
</feature>